<evidence type="ECO:0000256" key="3">
    <source>
        <dbReference type="ARBA" id="ARBA00061607"/>
    </source>
</evidence>
<feature type="domain" description="ChlI/MoxR AAA lid" evidence="5">
    <location>
        <begin position="236"/>
        <end position="308"/>
    </location>
</feature>
<name>A0A0P6XLC4_9CHLR</name>
<dbReference type="PIRSF" id="PIRSF002849">
    <property type="entry name" value="AAA_ATPase_chaperone_MoxR_prd"/>
    <property type="match status" value="1"/>
</dbReference>
<dbReference type="AlphaFoldDB" id="A0A0P6XLC4"/>
<dbReference type="PANTHER" id="PTHR42759">
    <property type="entry name" value="MOXR FAMILY PROTEIN"/>
    <property type="match status" value="1"/>
</dbReference>
<evidence type="ECO:0000313" key="7">
    <source>
        <dbReference type="Proteomes" id="UP000050430"/>
    </source>
</evidence>
<comment type="similarity">
    <text evidence="3">Belongs to the MoxR family.</text>
</comment>
<dbReference type="FunFam" id="3.40.50.300:FF:000640">
    <property type="entry name" value="MoxR family ATPase"/>
    <property type="match status" value="1"/>
</dbReference>
<reference evidence="6 7" key="1">
    <citation type="submission" date="2015-07" db="EMBL/GenBank/DDBJ databases">
        <title>Genome sequence of Leptolinea tardivitalis DSM 16556.</title>
        <authorList>
            <person name="Hemp J."/>
            <person name="Ward L.M."/>
            <person name="Pace L.A."/>
            <person name="Fischer W.W."/>
        </authorList>
    </citation>
    <scope>NUCLEOTIDE SEQUENCE [LARGE SCALE GENOMIC DNA]</scope>
    <source>
        <strain evidence="6 7">YMTK-2</strain>
    </source>
</reference>
<dbReference type="InterPro" id="IPR050764">
    <property type="entry name" value="CbbQ/NirQ/NorQ/GpvN"/>
</dbReference>
<evidence type="ECO:0008006" key="8">
    <source>
        <dbReference type="Google" id="ProtNLM"/>
    </source>
</evidence>
<proteinExistence type="inferred from homology"/>
<dbReference type="PANTHER" id="PTHR42759:SF5">
    <property type="entry name" value="METHANOL DEHYDROGENASE REGULATOR"/>
    <property type="match status" value="1"/>
</dbReference>
<evidence type="ECO:0000256" key="2">
    <source>
        <dbReference type="ARBA" id="ARBA00022840"/>
    </source>
</evidence>
<evidence type="ECO:0000256" key="1">
    <source>
        <dbReference type="ARBA" id="ARBA00022741"/>
    </source>
</evidence>
<dbReference type="Pfam" id="PF07726">
    <property type="entry name" value="AAA_3"/>
    <property type="match status" value="1"/>
</dbReference>
<accession>A0A0P6XLC4</accession>
<dbReference type="PATRIC" id="fig|229920.5.peg.1044"/>
<dbReference type="Proteomes" id="UP000050430">
    <property type="component" value="Unassembled WGS sequence"/>
</dbReference>
<dbReference type="RefSeq" id="WP_062421405.1">
    <property type="nucleotide sequence ID" value="NZ_BBYA01000008.1"/>
</dbReference>
<evidence type="ECO:0000259" key="5">
    <source>
        <dbReference type="Pfam" id="PF17863"/>
    </source>
</evidence>
<protein>
    <recommendedName>
        <fullName evidence="8">ATPase</fullName>
    </recommendedName>
</protein>
<keyword evidence="2" id="KW-0067">ATP-binding</keyword>
<evidence type="ECO:0000259" key="4">
    <source>
        <dbReference type="Pfam" id="PF07726"/>
    </source>
</evidence>
<dbReference type="GO" id="GO:0016887">
    <property type="term" value="F:ATP hydrolysis activity"/>
    <property type="evidence" value="ECO:0007669"/>
    <property type="project" value="InterPro"/>
</dbReference>
<dbReference type="EMBL" id="LGCK01000007">
    <property type="protein sequence ID" value="KPL72550.1"/>
    <property type="molecule type" value="Genomic_DNA"/>
</dbReference>
<comment type="caution">
    <text evidence="6">The sequence shown here is derived from an EMBL/GenBank/DDBJ whole genome shotgun (WGS) entry which is preliminary data.</text>
</comment>
<dbReference type="Gene3D" id="3.40.50.300">
    <property type="entry name" value="P-loop containing nucleotide triphosphate hydrolases"/>
    <property type="match status" value="1"/>
</dbReference>
<dbReference type="InterPro" id="IPR027417">
    <property type="entry name" value="P-loop_NTPase"/>
</dbReference>
<gene>
    <name evidence="6" type="ORF">ADM99_05370</name>
</gene>
<dbReference type="InterPro" id="IPR041628">
    <property type="entry name" value="ChlI/MoxR_AAA_lid"/>
</dbReference>
<dbReference type="GO" id="GO:0005524">
    <property type="term" value="F:ATP binding"/>
    <property type="evidence" value="ECO:0007669"/>
    <property type="project" value="UniProtKB-KW"/>
</dbReference>
<keyword evidence="1" id="KW-0547">Nucleotide-binding</keyword>
<dbReference type="Gene3D" id="1.10.8.80">
    <property type="entry name" value="Magnesium chelatase subunit I, C-Terminal domain"/>
    <property type="match status" value="1"/>
</dbReference>
<organism evidence="6 7">
    <name type="scientific">Leptolinea tardivitalis</name>
    <dbReference type="NCBI Taxonomy" id="229920"/>
    <lineage>
        <taxon>Bacteria</taxon>
        <taxon>Bacillati</taxon>
        <taxon>Chloroflexota</taxon>
        <taxon>Anaerolineae</taxon>
        <taxon>Anaerolineales</taxon>
        <taxon>Anaerolineaceae</taxon>
        <taxon>Leptolinea</taxon>
    </lineage>
</organism>
<dbReference type="InterPro" id="IPR011703">
    <property type="entry name" value="ATPase_AAA-3"/>
</dbReference>
<dbReference type="SUPFAM" id="SSF52540">
    <property type="entry name" value="P-loop containing nucleoside triphosphate hydrolases"/>
    <property type="match status" value="1"/>
</dbReference>
<dbReference type="STRING" id="229920.ADM99_05370"/>
<dbReference type="OrthoDB" id="9808397at2"/>
<evidence type="ECO:0000313" key="6">
    <source>
        <dbReference type="EMBL" id="KPL72550.1"/>
    </source>
</evidence>
<keyword evidence="7" id="KW-1185">Reference proteome</keyword>
<dbReference type="Pfam" id="PF17863">
    <property type="entry name" value="AAA_lid_2"/>
    <property type="match status" value="1"/>
</dbReference>
<sequence>MKEEENIKQAQELGIRILTNLEQVIFGKRPVLELVVIGLLSEGHILIEDVPGVGKTILARSLAISTGCKYSRIQFTPDLLPSDITGVSIYDQKKNQFEFRPGPVFTQILLADEINRATPKAQSALLEAMGETQVSVDNMTRELPRPFYVIATQNPVEYEGVYPLPESQMDRFLLRTSMGYPELDVEAAILERMQVEHPINSLKAVVSADEILKAQTIVRKIYVAPSVRNYLLAIIQATRKHNDIILGASPRASLGLIRASQASAVLEGRSYITPDDVKKLASAVLSHRLVLNPEARMSNMNRNTVMNEILDGIRAPLRDETLPR</sequence>
<feature type="domain" description="ATPase AAA-3" evidence="4">
    <location>
        <begin position="44"/>
        <end position="174"/>
    </location>
</feature>